<name>A0ABN3XHT2_9ACTN</name>
<evidence type="ECO:0008006" key="3">
    <source>
        <dbReference type="Google" id="ProtNLM"/>
    </source>
</evidence>
<protein>
    <recommendedName>
        <fullName evidence="3">Amidase</fullName>
    </recommendedName>
</protein>
<evidence type="ECO:0000313" key="2">
    <source>
        <dbReference type="Proteomes" id="UP001500403"/>
    </source>
</evidence>
<sequence length="59" mass="6097">MPPSPAVPGSVRSTEAVNTEIRALVESAARAGVAVDAARYEELLAEYAEAVRRGVAEAA</sequence>
<dbReference type="EMBL" id="BAAAUD010000047">
    <property type="protein sequence ID" value="GAA2957414.1"/>
    <property type="molecule type" value="Genomic_DNA"/>
</dbReference>
<organism evidence="1 2">
    <name type="scientific">Streptomyces enissocaesilis</name>
    <dbReference type="NCBI Taxonomy" id="332589"/>
    <lineage>
        <taxon>Bacteria</taxon>
        <taxon>Bacillati</taxon>
        <taxon>Actinomycetota</taxon>
        <taxon>Actinomycetes</taxon>
        <taxon>Kitasatosporales</taxon>
        <taxon>Streptomycetaceae</taxon>
        <taxon>Streptomyces</taxon>
        <taxon>Streptomyces rochei group</taxon>
    </lineage>
</organism>
<gene>
    <name evidence="1" type="ORF">GCM10010446_48250</name>
</gene>
<accession>A0ABN3XHT2</accession>
<dbReference type="Proteomes" id="UP001500403">
    <property type="component" value="Unassembled WGS sequence"/>
</dbReference>
<comment type="caution">
    <text evidence="1">The sequence shown here is derived from an EMBL/GenBank/DDBJ whole genome shotgun (WGS) entry which is preliminary data.</text>
</comment>
<reference evidence="1 2" key="1">
    <citation type="journal article" date="2019" name="Int. J. Syst. Evol. Microbiol.">
        <title>The Global Catalogue of Microorganisms (GCM) 10K type strain sequencing project: providing services to taxonomists for standard genome sequencing and annotation.</title>
        <authorList>
            <consortium name="The Broad Institute Genomics Platform"/>
            <consortium name="The Broad Institute Genome Sequencing Center for Infectious Disease"/>
            <person name="Wu L."/>
            <person name="Ma J."/>
        </authorList>
    </citation>
    <scope>NUCLEOTIDE SEQUENCE [LARGE SCALE GENOMIC DNA]</scope>
    <source>
        <strain evidence="1 2">JCM 9088</strain>
    </source>
</reference>
<keyword evidence="2" id="KW-1185">Reference proteome</keyword>
<evidence type="ECO:0000313" key="1">
    <source>
        <dbReference type="EMBL" id="GAA2957414.1"/>
    </source>
</evidence>
<proteinExistence type="predicted"/>